<dbReference type="EC" id="3.1.3.48" evidence="4"/>
<keyword evidence="10" id="KW-0472">Membrane</keyword>
<dbReference type="GO" id="GO:0005886">
    <property type="term" value="C:plasma membrane"/>
    <property type="evidence" value="ECO:0007669"/>
    <property type="project" value="UniProtKB-SubCell"/>
</dbReference>
<evidence type="ECO:0000256" key="11">
    <source>
        <dbReference type="ARBA" id="ARBA00023157"/>
    </source>
</evidence>
<dbReference type="PANTHER" id="PTHR23339">
    <property type="entry name" value="TYROSINE SPECIFIC PROTEIN PHOSPHATASE AND DUAL SPECIFICITY PROTEIN PHOSPHATASE"/>
    <property type="match status" value="1"/>
</dbReference>
<evidence type="ECO:0000256" key="3">
    <source>
        <dbReference type="ARBA" id="ARBA00009580"/>
    </source>
</evidence>
<dbReference type="GO" id="GO:0009966">
    <property type="term" value="P:regulation of signal transduction"/>
    <property type="evidence" value="ECO:0007669"/>
    <property type="project" value="UniProtKB-ARBA"/>
</dbReference>
<dbReference type="GO" id="GO:0043542">
    <property type="term" value="P:endothelial cell migration"/>
    <property type="evidence" value="ECO:0007669"/>
    <property type="project" value="UniProtKB-ARBA"/>
</dbReference>
<evidence type="ECO:0000256" key="14">
    <source>
        <dbReference type="ARBA" id="ARBA00051722"/>
    </source>
</evidence>
<keyword evidence="7" id="KW-0967">Endosome</keyword>
<dbReference type="PROSITE" id="PS50056">
    <property type="entry name" value="TYR_PHOSPHATASE_2"/>
    <property type="match status" value="1"/>
</dbReference>
<dbReference type="Gene3D" id="3.90.190.10">
    <property type="entry name" value="Protein tyrosine phosphatase superfamily"/>
    <property type="match status" value="1"/>
</dbReference>
<dbReference type="OrthoDB" id="5632at2759"/>
<keyword evidence="5" id="KW-1003">Cell membrane</keyword>
<reference evidence="21" key="1">
    <citation type="journal article" date="2021" name="Evol. Appl.">
        <title>The genome of the Pyrenean desman and the effects of bottlenecks and inbreeding on the genomic landscape of an endangered species.</title>
        <authorList>
            <person name="Escoda L."/>
            <person name="Castresana J."/>
        </authorList>
    </citation>
    <scope>NUCLEOTIDE SEQUENCE</scope>
    <source>
        <strain evidence="21">IBE-C5619</strain>
    </source>
</reference>
<evidence type="ECO:0000256" key="12">
    <source>
        <dbReference type="ARBA" id="ARBA00023288"/>
    </source>
</evidence>
<evidence type="ECO:0000256" key="17">
    <source>
        <dbReference type="ARBA" id="ARBA00069015"/>
    </source>
</evidence>
<keyword evidence="9" id="KW-0904">Protein phosphatase</keyword>
<dbReference type="Proteomes" id="UP000700334">
    <property type="component" value="Unassembled WGS sequence"/>
</dbReference>
<evidence type="ECO:0000256" key="18">
    <source>
        <dbReference type="ARBA" id="ARBA00082375"/>
    </source>
</evidence>
<keyword evidence="11" id="KW-1015">Disulfide bond</keyword>
<dbReference type="CDD" id="cd14500">
    <property type="entry name" value="PTP-IVa"/>
    <property type="match status" value="1"/>
</dbReference>
<evidence type="ECO:0000256" key="6">
    <source>
        <dbReference type="ARBA" id="ARBA00022481"/>
    </source>
</evidence>
<evidence type="ECO:0000256" key="15">
    <source>
        <dbReference type="ARBA" id="ARBA00057132"/>
    </source>
</evidence>
<gene>
    <name evidence="21" type="ORF">J0S82_011776</name>
</gene>
<evidence type="ECO:0000256" key="9">
    <source>
        <dbReference type="ARBA" id="ARBA00022912"/>
    </source>
</evidence>
<evidence type="ECO:0000256" key="8">
    <source>
        <dbReference type="ARBA" id="ARBA00022801"/>
    </source>
</evidence>
<evidence type="ECO:0000256" key="13">
    <source>
        <dbReference type="ARBA" id="ARBA00023289"/>
    </source>
</evidence>
<dbReference type="GO" id="GO:0004725">
    <property type="term" value="F:protein tyrosine phosphatase activity"/>
    <property type="evidence" value="ECO:0007669"/>
    <property type="project" value="UniProtKB-EC"/>
</dbReference>
<evidence type="ECO:0000313" key="22">
    <source>
        <dbReference type="Proteomes" id="UP000700334"/>
    </source>
</evidence>
<feature type="domain" description="Tyrosine-protein phosphatase" evidence="19">
    <location>
        <begin position="68"/>
        <end position="221"/>
    </location>
</feature>
<evidence type="ECO:0000313" key="21">
    <source>
        <dbReference type="EMBL" id="KAG8508309.1"/>
    </source>
</evidence>
<evidence type="ECO:0000256" key="7">
    <source>
        <dbReference type="ARBA" id="ARBA00022753"/>
    </source>
</evidence>
<feature type="domain" description="Tyrosine specific protein phosphatases" evidence="20">
    <location>
        <begin position="142"/>
        <end position="208"/>
    </location>
</feature>
<evidence type="ECO:0000256" key="16">
    <source>
        <dbReference type="ARBA" id="ARBA00064590"/>
    </source>
</evidence>
<dbReference type="EMBL" id="JAGFMF010012046">
    <property type="protein sequence ID" value="KAG8508309.1"/>
    <property type="molecule type" value="Genomic_DNA"/>
</dbReference>
<dbReference type="GO" id="GO:0005769">
    <property type="term" value="C:early endosome"/>
    <property type="evidence" value="ECO:0007669"/>
    <property type="project" value="UniProtKB-SubCell"/>
</dbReference>
<sequence length="227" mass="25349">MQDPRAPPPALVHRLGFPFQSYCLRFHHCLDPLAFLPEEDLYRTHSFPSFPSAVSASSLATGAMNLPEPTEVNYRNLRFLIAHSPPSATLGQFVEELQRHGVTTLVRVCKATYDAAPVARAGIHVVHWPFEDGAGPSPQIVDDWLKLVRAQLREEAAGRIAVQCTSGLGRAPVLVALACMEGGMKWEDAVAFIRRERRGAFNCRQLLYLQKYQPKMRLRRGGQCCVQ</sequence>
<keyword evidence="6" id="KW-0488">Methylation</keyword>
<comment type="function">
    <text evidence="15">Protein tyrosine phosphatase which stimulates progression from G1 into S phase during mitosis. Enhances cell proliferation, cell motility and invasive activity, and promotes cancer metastasis. May be involved in the progression of cardiac hypertrophy by inhibiting intracellular calcium mobilization in response to angiotensin II.</text>
</comment>
<dbReference type="InterPro" id="IPR050561">
    <property type="entry name" value="PTP"/>
</dbReference>
<evidence type="ECO:0000256" key="4">
    <source>
        <dbReference type="ARBA" id="ARBA00013064"/>
    </source>
</evidence>
<keyword evidence="12" id="KW-0449">Lipoprotein</keyword>
<organism evidence="21 22">
    <name type="scientific">Galemys pyrenaicus</name>
    <name type="common">Iberian desman</name>
    <name type="synonym">Pyrenean desman</name>
    <dbReference type="NCBI Taxonomy" id="202257"/>
    <lineage>
        <taxon>Eukaryota</taxon>
        <taxon>Metazoa</taxon>
        <taxon>Chordata</taxon>
        <taxon>Craniata</taxon>
        <taxon>Vertebrata</taxon>
        <taxon>Euteleostomi</taxon>
        <taxon>Mammalia</taxon>
        <taxon>Eutheria</taxon>
        <taxon>Laurasiatheria</taxon>
        <taxon>Eulipotyphla</taxon>
        <taxon>Talpidae</taxon>
        <taxon>Galemys</taxon>
    </lineage>
</organism>
<dbReference type="PROSITE" id="PS50054">
    <property type="entry name" value="TYR_PHOSPHATASE_DUAL"/>
    <property type="match status" value="1"/>
</dbReference>
<accession>A0A8J6ABH8</accession>
<protein>
    <recommendedName>
        <fullName evidence="17">Protein tyrosine phosphatase type IVA 3</fullName>
        <ecNumber evidence="4">3.1.3.48</ecNumber>
    </recommendedName>
    <alternativeName>
        <fullName evidence="18">Protein-tyrosine phosphatase 4a3</fullName>
    </alternativeName>
</protein>
<comment type="catalytic activity">
    <reaction evidence="14">
        <text>O-phospho-L-tyrosyl-[protein] + H2O = L-tyrosyl-[protein] + phosphate</text>
        <dbReference type="Rhea" id="RHEA:10684"/>
        <dbReference type="Rhea" id="RHEA-COMP:10136"/>
        <dbReference type="Rhea" id="RHEA-COMP:20101"/>
        <dbReference type="ChEBI" id="CHEBI:15377"/>
        <dbReference type="ChEBI" id="CHEBI:43474"/>
        <dbReference type="ChEBI" id="CHEBI:46858"/>
        <dbReference type="ChEBI" id="CHEBI:61978"/>
        <dbReference type="EC" id="3.1.3.48"/>
    </reaction>
</comment>
<evidence type="ECO:0000259" key="19">
    <source>
        <dbReference type="PROSITE" id="PS50054"/>
    </source>
</evidence>
<keyword evidence="13" id="KW-0636">Prenylation</keyword>
<evidence type="ECO:0000256" key="2">
    <source>
        <dbReference type="ARBA" id="ARBA00004412"/>
    </source>
</evidence>
<dbReference type="AlphaFoldDB" id="A0A8J6ABH8"/>
<comment type="subcellular location">
    <subcellularLocation>
        <location evidence="1">Cell membrane</location>
    </subcellularLocation>
    <subcellularLocation>
        <location evidence="2">Early endosome</location>
    </subcellularLocation>
</comment>
<comment type="similarity">
    <text evidence="3">Belongs to the protein-tyrosine phosphatase family.</text>
</comment>
<comment type="subunit">
    <text evidence="16">Interacts with tubulin.</text>
</comment>
<keyword evidence="8" id="KW-0378">Hydrolase</keyword>
<dbReference type="Pfam" id="PF22785">
    <property type="entry name" value="Tc-R-P"/>
    <property type="match status" value="1"/>
</dbReference>
<dbReference type="SUPFAM" id="SSF52799">
    <property type="entry name" value="(Phosphotyrosine protein) phosphatases II"/>
    <property type="match status" value="1"/>
</dbReference>
<evidence type="ECO:0000256" key="10">
    <source>
        <dbReference type="ARBA" id="ARBA00023136"/>
    </source>
</evidence>
<dbReference type="InterPro" id="IPR020422">
    <property type="entry name" value="TYR_PHOSPHATASE_DUAL_dom"/>
</dbReference>
<dbReference type="InterPro" id="IPR000387">
    <property type="entry name" value="Tyr_Pase_dom"/>
</dbReference>
<dbReference type="InterPro" id="IPR029021">
    <property type="entry name" value="Prot-tyrosine_phosphatase-like"/>
</dbReference>
<keyword evidence="22" id="KW-1185">Reference proteome</keyword>
<evidence type="ECO:0000256" key="5">
    <source>
        <dbReference type="ARBA" id="ARBA00022475"/>
    </source>
</evidence>
<name>A0A8J6ABH8_GALPY</name>
<evidence type="ECO:0000259" key="20">
    <source>
        <dbReference type="PROSITE" id="PS50056"/>
    </source>
</evidence>
<comment type="caution">
    <text evidence="21">The sequence shown here is derived from an EMBL/GenBank/DDBJ whole genome shotgun (WGS) entry which is preliminary data.</text>
</comment>
<proteinExistence type="inferred from homology"/>
<evidence type="ECO:0000256" key="1">
    <source>
        <dbReference type="ARBA" id="ARBA00004236"/>
    </source>
</evidence>
<dbReference type="FunFam" id="3.90.190.10:FF:000105">
    <property type="entry name" value="Protein tyrosine phosphatase type IVA 3"/>
    <property type="match status" value="1"/>
</dbReference>